<evidence type="ECO:0000313" key="2">
    <source>
        <dbReference type="Proteomes" id="UP000027238"/>
    </source>
</evidence>
<dbReference type="AlphaFoldDB" id="A0A066X0H8"/>
<dbReference type="HOGENOM" id="CLU_1594428_0_0_1"/>
<comment type="caution">
    <text evidence="1">The sequence shown here is derived from an EMBL/GenBank/DDBJ whole genome shotgun (WGS) entry which is preliminary data.</text>
</comment>
<organism evidence="1 2">
    <name type="scientific">Colletotrichum sublineola</name>
    <name type="common">Sorghum anthracnose fungus</name>
    <dbReference type="NCBI Taxonomy" id="1173701"/>
    <lineage>
        <taxon>Eukaryota</taxon>
        <taxon>Fungi</taxon>
        <taxon>Dikarya</taxon>
        <taxon>Ascomycota</taxon>
        <taxon>Pezizomycotina</taxon>
        <taxon>Sordariomycetes</taxon>
        <taxon>Hypocreomycetidae</taxon>
        <taxon>Glomerellales</taxon>
        <taxon>Glomerellaceae</taxon>
        <taxon>Colletotrichum</taxon>
        <taxon>Colletotrichum graminicola species complex</taxon>
    </lineage>
</organism>
<reference evidence="2" key="1">
    <citation type="journal article" date="2014" name="Genome Announc.">
        <title>Draft genome sequence of Colletotrichum sublineola, a destructive pathogen of cultivated sorghum.</title>
        <authorList>
            <person name="Baroncelli R."/>
            <person name="Sanz-Martin J.M."/>
            <person name="Rech G.E."/>
            <person name="Sukno S.A."/>
            <person name="Thon M.R."/>
        </authorList>
    </citation>
    <scope>NUCLEOTIDE SEQUENCE [LARGE SCALE GENOMIC DNA]</scope>
    <source>
        <strain evidence="2">TX430BB</strain>
    </source>
</reference>
<sequence length="167" mass="18081">MQCRRSVFMDVLCTAASGGTHQSGRTTSDKGGDLFAGNWETVGTRTQCGRSRAHRGLECRCWNSQPYALTFAPSRVNTPAVAHVGESGRPAQQIDYRRRAAQKSNGVYGQPPLQGPPNCVVTSPCCAGTWTAWLDGPGQASKFIAMSLWHRVGRRDPFGPVPSTSRD</sequence>
<keyword evidence="2" id="KW-1185">Reference proteome</keyword>
<dbReference type="EMBL" id="JMSE01001315">
    <property type="protein sequence ID" value="KDN62643.1"/>
    <property type="molecule type" value="Genomic_DNA"/>
</dbReference>
<protein>
    <submittedName>
        <fullName evidence="1">Uncharacterized protein</fullName>
    </submittedName>
</protein>
<accession>A0A066X0H8</accession>
<gene>
    <name evidence="1" type="ORF">CSUB01_04841</name>
</gene>
<name>A0A066X0H8_COLSU</name>
<dbReference type="Proteomes" id="UP000027238">
    <property type="component" value="Unassembled WGS sequence"/>
</dbReference>
<evidence type="ECO:0000313" key="1">
    <source>
        <dbReference type="EMBL" id="KDN62643.1"/>
    </source>
</evidence>
<proteinExistence type="predicted"/>